<dbReference type="RefSeq" id="WP_074590994.1">
    <property type="nucleotide sequence ID" value="NZ_FNEI01000017.1"/>
</dbReference>
<evidence type="ECO:0000313" key="2">
    <source>
        <dbReference type="Proteomes" id="UP000182130"/>
    </source>
</evidence>
<dbReference type="STRING" id="1045773.SAMN05216555_11741"/>
<protein>
    <submittedName>
        <fullName evidence="1">Uncharacterized protein</fullName>
    </submittedName>
</protein>
<dbReference type="OrthoDB" id="4546670at2"/>
<accession>A0A1G8WSG9</accession>
<dbReference type="EMBL" id="FNEI01000017">
    <property type="protein sequence ID" value="SDJ81308.1"/>
    <property type="molecule type" value="Genomic_DNA"/>
</dbReference>
<keyword evidence="2" id="KW-1185">Reference proteome</keyword>
<sequence length="137" mass="15208">MVNVEQPKYVRYQAVLPNRRGTYPGIFALANGLAASGRLSSADWAAWRNANDRADAAYTDPATVDTSVFDRSINPTAQSWFKTTAVHLLADVSFYEDLLRRYGIGYEVLRSDDPGIVLYEDEVQVVVMPRGEAVFGT</sequence>
<organism evidence="1 2">
    <name type="scientific">Arthrobacter cupressi</name>
    <dbReference type="NCBI Taxonomy" id="1045773"/>
    <lineage>
        <taxon>Bacteria</taxon>
        <taxon>Bacillati</taxon>
        <taxon>Actinomycetota</taxon>
        <taxon>Actinomycetes</taxon>
        <taxon>Micrococcales</taxon>
        <taxon>Micrococcaceae</taxon>
        <taxon>Arthrobacter</taxon>
    </lineage>
</organism>
<dbReference type="Proteomes" id="UP000182130">
    <property type="component" value="Unassembled WGS sequence"/>
</dbReference>
<evidence type="ECO:0000313" key="1">
    <source>
        <dbReference type="EMBL" id="SDJ81308.1"/>
    </source>
</evidence>
<proteinExistence type="predicted"/>
<gene>
    <name evidence="1" type="ORF">SAMN05216555_11741</name>
</gene>
<dbReference type="AlphaFoldDB" id="A0A1G8WSG9"/>
<name>A0A1G8WSG9_9MICC</name>
<reference evidence="2" key="1">
    <citation type="submission" date="2016-10" db="EMBL/GenBank/DDBJ databases">
        <authorList>
            <person name="Varghese N."/>
            <person name="Submissions S."/>
        </authorList>
    </citation>
    <scope>NUCLEOTIDE SEQUENCE [LARGE SCALE GENOMIC DNA]</scope>
    <source>
        <strain evidence="2">CGMCC 1.10783</strain>
    </source>
</reference>